<organism evidence="1">
    <name type="scientific">Tanacetum cinerariifolium</name>
    <name type="common">Dalmatian daisy</name>
    <name type="synonym">Chrysanthemum cinerariifolium</name>
    <dbReference type="NCBI Taxonomy" id="118510"/>
    <lineage>
        <taxon>Eukaryota</taxon>
        <taxon>Viridiplantae</taxon>
        <taxon>Streptophyta</taxon>
        <taxon>Embryophyta</taxon>
        <taxon>Tracheophyta</taxon>
        <taxon>Spermatophyta</taxon>
        <taxon>Magnoliopsida</taxon>
        <taxon>eudicotyledons</taxon>
        <taxon>Gunneridae</taxon>
        <taxon>Pentapetalae</taxon>
        <taxon>asterids</taxon>
        <taxon>campanulids</taxon>
        <taxon>Asterales</taxon>
        <taxon>Asteraceae</taxon>
        <taxon>Asteroideae</taxon>
        <taxon>Anthemideae</taxon>
        <taxon>Anthemidinae</taxon>
        <taxon>Tanacetum</taxon>
    </lineage>
</organism>
<accession>A0A699JRH7</accession>
<comment type="caution">
    <text evidence="1">The sequence shown here is derived from an EMBL/GenBank/DDBJ whole genome shotgun (WGS) entry which is preliminary data.</text>
</comment>
<evidence type="ECO:0000313" key="1">
    <source>
        <dbReference type="EMBL" id="GFA49719.1"/>
    </source>
</evidence>
<sequence length="315" mass="37002">TKPQFFYDHTTKQALGFQNPFYLKKAYLLEPKLYDVNVIKKTNAIVIRDFEETLTLAEESRSKMLLKQKDPKMSEKKVNTTPVDYANYVNSLEPTPSSRPTKVEVPKELPKELPKVRMVNTSLKKLKHHLASFDVVVKERTMTTAITEGTWGFEHTKSSFRDEIIPFVKALKDLFNSFNQILVDELSKVQHVFHQMEQAVKQHHVESKTFDVKMNKVLNENERLLEQEISKDIVNIIMNSSVNNAYETVHECEKCLKLETELQKDFIEREIYDKLFKRYTTLEKHCISLEFVTQLNQEIFQRDKLFSQQSDPTFD</sequence>
<gene>
    <name evidence="1" type="ORF">Tci_621691</name>
</gene>
<name>A0A699JRH7_TANCI</name>
<reference evidence="1" key="1">
    <citation type="journal article" date="2019" name="Sci. Rep.">
        <title>Draft genome of Tanacetum cinerariifolium, the natural source of mosquito coil.</title>
        <authorList>
            <person name="Yamashiro T."/>
            <person name="Shiraishi A."/>
            <person name="Satake H."/>
            <person name="Nakayama K."/>
        </authorList>
    </citation>
    <scope>NUCLEOTIDE SEQUENCE</scope>
</reference>
<dbReference type="AlphaFoldDB" id="A0A699JRH7"/>
<protein>
    <submittedName>
        <fullName evidence="1">Uncharacterized protein</fullName>
    </submittedName>
</protein>
<feature type="non-terminal residue" evidence="1">
    <location>
        <position position="1"/>
    </location>
</feature>
<dbReference type="EMBL" id="BKCJ010434355">
    <property type="protein sequence ID" value="GFA49719.1"/>
    <property type="molecule type" value="Genomic_DNA"/>
</dbReference>
<proteinExistence type="predicted"/>